<evidence type="ECO:0000313" key="5">
    <source>
        <dbReference type="EMBL" id="ORM89394.1"/>
    </source>
</evidence>
<dbReference type="InterPro" id="IPR018060">
    <property type="entry name" value="HTH_AraC"/>
</dbReference>
<dbReference type="PROSITE" id="PS01124">
    <property type="entry name" value="HTH_ARAC_FAMILY_2"/>
    <property type="match status" value="1"/>
</dbReference>
<dbReference type="SMART" id="SM00342">
    <property type="entry name" value="HTH_ARAC"/>
    <property type="match status" value="1"/>
</dbReference>
<dbReference type="PANTHER" id="PTHR43130">
    <property type="entry name" value="ARAC-FAMILY TRANSCRIPTIONAL REGULATOR"/>
    <property type="match status" value="1"/>
</dbReference>
<dbReference type="InterPro" id="IPR002818">
    <property type="entry name" value="DJ-1/PfpI"/>
</dbReference>
<keyword evidence="3" id="KW-0804">Transcription</keyword>
<name>A0A1X1EKU2_PANCY</name>
<dbReference type="PANTHER" id="PTHR43130:SF11">
    <property type="entry name" value="TRANSCRIPTIONAL REGULATORY PROTEIN"/>
    <property type="match status" value="1"/>
</dbReference>
<keyword evidence="6" id="KW-1185">Reference proteome</keyword>
<reference evidence="5 6" key="1">
    <citation type="journal article" date="2017" name="Antonie Van Leeuwenhoek">
        <title>Phylogenomic resolution of the bacterial genus Pantoea and its relationship with Erwinia and Tatumella.</title>
        <authorList>
            <person name="Palmer M."/>
            <person name="Steenkamp E.T."/>
            <person name="Coetzee M.P."/>
            <person name="Chan W.Y."/>
            <person name="van Zyl E."/>
            <person name="De Maayer P."/>
            <person name="Coutinho T.A."/>
            <person name="Blom J."/>
            <person name="Smits T.H."/>
            <person name="Duffy B."/>
            <person name="Venter S.N."/>
        </authorList>
    </citation>
    <scope>NUCLEOTIDE SEQUENCE [LARGE SCALE GENOMIC DNA]</scope>
    <source>
        <strain evidence="5 6">LMG 2657</strain>
    </source>
</reference>
<dbReference type="EMBL" id="MLJI01000002">
    <property type="protein sequence ID" value="ORM89394.1"/>
    <property type="molecule type" value="Genomic_DNA"/>
</dbReference>
<dbReference type="Gene3D" id="1.10.10.60">
    <property type="entry name" value="Homeodomain-like"/>
    <property type="match status" value="1"/>
</dbReference>
<dbReference type="GO" id="GO:0003700">
    <property type="term" value="F:DNA-binding transcription factor activity"/>
    <property type="evidence" value="ECO:0007669"/>
    <property type="project" value="InterPro"/>
</dbReference>
<evidence type="ECO:0000256" key="3">
    <source>
        <dbReference type="ARBA" id="ARBA00023163"/>
    </source>
</evidence>
<dbReference type="InterPro" id="IPR009057">
    <property type="entry name" value="Homeodomain-like_sf"/>
</dbReference>
<keyword evidence="2" id="KW-0238">DNA-binding</keyword>
<dbReference type="RefSeq" id="WP_084879105.1">
    <property type="nucleotide sequence ID" value="NZ_JAGGMY010000002.1"/>
</dbReference>
<protein>
    <submittedName>
        <fullName evidence="5">AraC family transcriptional regulator</fullName>
    </submittedName>
</protein>
<dbReference type="AlphaFoldDB" id="A0A1X1EKU2"/>
<evidence type="ECO:0000313" key="6">
    <source>
        <dbReference type="Proteomes" id="UP000193749"/>
    </source>
</evidence>
<evidence type="ECO:0000256" key="2">
    <source>
        <dbReference type="ARBA" id="ARBA00023125"/>
    </source>
</evidence>
<keyword evidence="1" id="KW-0805">Transcription regulation</keyword>
<dbReference type="InterPro" id="IPR029062">
    <property type="entry name" value="Class_I_gatase-like"/>
</dbReference>
<dbReference type="InterPro" id="IPR052158">
    <property type="entry name" value="INH-QAR"/>
</dbReference>
<dbReference type="Pfam" id="PF12833">
    <property type="entry name" value="HTH_18"/>
    <property type="match status" value="1"/>
</dbReference>
<dbReference type="Gene3D" id="3.40.50.880">
    <property type="match status" value="1"/>
</dbReference>
<dbReference type="PROSITE" id="PS00041">
    <property type="entry name" value="HTH_ARAC_FAMILY_1"/>
    <property type="match status" value="1"/>
</dbReference>
<dbReference type="Pfam" id="PF01965">
    <property type="entry name" value="DJ-1_PfpI"/>
    <property type="match status" value="1"/>
</dbReference>
<dbReference type="SUPFAM" id="SSF46689">
    <property type="entry name" value="Homeodomain-like"/>
    <property type="match status" value="1"/>
</dbReference>
<accession>A0A1X1EKU2</accession>
<evidence type="ECO:0000259" key="4">
    <source>
        <dbReference type="PROSITE" id="PS01124"/>
    </source>
</evidence>
<proteinExistence type="predicted"/>
<evidence type="ECO:0000256" key="1">
    <source>
        <dbReference type="ARBA" id="ARBA00023015"/>
    </source>
</evidence>
<dbReference type="OrthoDB" id="9803764at2"/>
<gene>
    <name evidence="5" type="ORF">HA50_22395</name>
</gene>
<comment type="caution">
    <text evidence="5">The sequence shown here is derived from an EMBL/GenBank/DDBJ whole genome shotgun (WGS) entry which is preliminary data.</text>
</comment>
<feature type="domain" description="HTH araC/xylS-type" evidence="4">
    <location>
        <begin position="235"/>
        <end position="324"/>
    </location>
</feature>
<dbReference type="STRING" id="55209.HA50_22395"/>
<dbReference type="SUPFAM" id="SSF52317">
    <property type="entry name" value="Class I glutamine amidotransferase-like"/>
    <property type="match status" value="1"/>
</dbReference>
<organism evidence="5 6">
    <name type="scientific">Pantoea cypripedii</name>
    <name type="common">Pectobacterium cypripedii</name>
    <name type="synonym">Erwinia cypripedii</name>
    <dbReference type="NCBI Taxonomy" id="55209"/>
    <lineage>
        <taxon>Bacteria</taxon>
        <taxon>Pseudomonadati</taxon>
        <taxon>Pseudomonadota</taxon>
        <taxon>Gammaproteobacteria</taxon>
        <taxon>Enterobacterales</taxon>
        <taxon>Erwiniaceae</taxon>
        <taxon>Pantoea</taxon>
    </lineage>
</organism>
<dbReference type="GO" id="GO:0043565">
    <property type="term" value="F:sequence-specific DNA binding"/>
    <property type="evidence" value="ECO:0007669"/>
    <property type="project" value="InterPro"/>
</dbReference>
<dbReference type="Proteomes" id="UP000193749">
    <property type="component" value="Unassembled WGS sequence"/>
</dbReference>
<sequence>MRIAILALEGSVLSAIAGMADLFWIANKALAASPAHAIRFPNKPFETLIVSSDGAPVWDTEGRLIHIDSSFQAAGQPDVVIAPGMLLGPDLQPLNIDNIRLAADWFKKLHENGAVIAATGTGAIILGEAGLLNGRSYTTTWWVSHMLKERYPEAIPVRGKTLEEDRGILTTGGCFSWISLALSVIEKGAGTEVATLASEMSLADNHHLRQYLSTSPGSINSGSAFLLRAQEIIRFQNPSIKAAELAAALNTTERTLQRKLKALSQETPKEFITRVRIESACNMLISTGVSIQQIARNCGYSEDTAFRKAFNQVMEMSPAQYRQWMAARTSALQK</sequence>
<dbReference type="InterPro" id="IPR018062">
    <property type="entry name" value="HTH_AraC-typ_CS"/>
</dbReference>